<feature type="domain" description="HAMP" evidence="9">
    <location>
        <begin position="374"/>
        <end position="426"/>
    </location>
</feature>
<evidence type="ECO:0000313" key="10">
    <source>
        <dbReference type="EMBL" id="OMG56780.1"/>
    </source>
</evidence>
<dbReference type="SUPFAM" id="SSF158472">
    <property type="entry name" value="HAMP domain-like"/>
    <property type="match status" value="1"/>
</dbReference>
<reference evidence="10 11" key="1">
    <citation type="submission" date="2016-10" db="EMBL/GenBank/DDBJ databases">
        <title>Alkaliphiles isolated from bioreactors.</title>
        <authorList>
            <person name="Salah Z."/>
            <person name="Rout S.P."/>
            <person name="Humphreys P.N."/>
        </authorList>
    </citation>
    <scope>NUCLEOTIDE SEQUENCE [LARGE SCALE GENOMIC DNA]</scope>
    <source>
        <strain evidence="10 11">ZS02</strain>
    </source>
</reference>
<keyword evidence="6" id="KW-0812">Transmembrane</keyword>
<evidence type="ECO:0000259" key="7">
    <source>
        <dbReference type="PROSITE" id="PS50111"/>
    </source>
</evidence>
<feature type="region of interest" description="Disordered" evidence="5">
    <location>
        <begin position="910"/>
        <end position="937"/>
    </location>
</feature>
<gene>
    <name evidence="10" type="ORF">BJN45_04025</name>
</gene>
<comment type="similarity">
    <text evidence="3">Belongs to the methyl-accepting chemotaxis (MCP) protein family.</text>
</comment>
<evidence type="ECO:0000256" key="3">
    <source>
        <dbReference type="ARBA" id="ARBA00029447"/>
    </source>
</evidence>
<dbReference type="SMART" id="SM00283">
    <property type="entry name" value="MA"/>
    <property type="match status" value="1"/>
</dbReference>
<feature type="domain" description="Methyl-accepting transducer" evidence="7">
    <location>
        <begin position="653"/>
        <end position="882"/>
    </location>
</feature>
<comment type="caution">
    <text evidence="10">The sequence shown here is derived from an EMBL/GenBank/DDBJ whole genome shotgun (WGS) entry which is preliminary data.</text>
</comment>
<dbReference type="PANTHER" id="PTHR43531">
    <property type="entry name" value="PROTEIN ICFG"/>
    <property type="match status" value="1"/>
</dbReference>
<dbReference type="AlphaFoldDB" id="A0A1R1IDP7"/>
<dbReference type="SUPFAM" id="SSF58104">
    <property type="entry name" value="Methyl-accepting chemotaxis protein (MCP) signaling domain"/>
    <property type="match status" value="1"/>
</dbReference>
<feature type="domain" description="PAS" evidence="8">
    <location>
        <begin position="25"/>
        <end position="60"/>
    </location>
</feature>
<keyword evidence="6" id="KW-1133">Transmembrane helix</keyword>
<name>A0A1R1IDP7_9RHOO</name>
<organism evidence="10 11">
    <name type="scientific">Azonexus hydrophilus</name>
    <dbReference type="NCBI Taxonomy" id="418702"/>
    <lineage>
        <taxon>Bacteria</taxon>
        <taxon>Pseudomonadati</taxon>
        <taxon>Pseudomonadota</taxon>
        <taxon>Betaproteobacteria</taxon>
        <taxon>Rhodocyclales</taxon>
        <taxon>Azonexaceae</taxon>
        <taxon>Azonexus</taxon>
    </lineage>
</organism>
<keyword evidence="11" id="KW-1185">Reference proteome</keyword>
<feature type="transmembrane region" description="Helical" evidence="6">
    <location>
        <begin position="165"/>
        <end position="187"/>
    </location>
</feature>
<dbReference type="InterPro" id="IPR000014">
    <property type="entry name" value="PAS"/>
</dbReference>
<dbReference type="InterPro" id="IPR003660">
    <property type="entry name" value="HAMP_dom"/>
</dbReference>
<dbReference type="Gene3D" id="1.10.287.950">
    <property type="entry name" value="Methyl-accepting chemotaxis protein"/>
    <property type="match status" value="1"/>
</dbReference>
<keyword evidence="6" id="KW-0472">Membrane</keyword>
<dbReference type="GO" id="GO:0005886">
    <property type="term" value="C:plasma membrane"/>
    <property type="evidence" value="ECO:0007669"/>
    <property type="project" value="TreeGrafter"/>
</dbReference>
<dbReference type="OrthoDB" id="9813966at2"/>
<dbReference type="InterPro" id="IPR024478">
    <property type="entry name" value="HlyB_4HB_MCP"/>
</dbReference>
<dbReference type="STRING" id="418702.BJN45_04025"/>
<dbReference type="EMBL" id="MTHD01000001">
    <property type="protein sequence ID" value="OMG56780.1"/>
    <property type="molecule type" value="Genomic_DNA"/>
</dbReference>
<dbReference type="PROSITE" id="PS50112">
    <property type="entry name" value="PAS"/>
    <property type="match status" value="1"/>
</dbReference>
<comment type="subcellular location">
    <subcellularLocation>
        <location evidence="1">Membrane</location>
    </subcellularLocation>
</comment>
<accession>A0A1R1IDP7</accession>
<dbReference type="GO" id="GO:0004888">
    <property type="term" value="F:transmembrane signaling receptor activity"/>
    <property type="evidence" value="ECO:0007669"/>
    <property type="project" value="TreeGrafter"/>
</dbReference>
<protein>
    <submittedName>
        <fullName evidence="10">Diguanylate cyclase</fullName>
    </submittedName>
</protein>
<evidence type="ECO:0000259" key="9">
    <source>
        <dbReference type="PROSITE" id="PS50885"/>
    </source>
</evidence>
<feature type="domain" description="HAMP" evidence="9">
    <location>
        <begin position="596"/>
        <end position="648"/>
    </location>
</feature>
<feature type="compositionally biased region" description="Basic and acidic residues" evidence="5">
    <location>
        <begin position="913"/>
        <end position="924"/>
    </location>
</feature>
<dbReference type="GO" id="GO:0007165">
    <property type="term" value="P:signal transduction"/>
    <property type="evidence" value="ECO:0007669"/>
    <property type="project" value="UniProtKB-KW"/>
</dbReference>
<dbReference type="InterPro" id="IPR001610">
    <property type="entry name" value="PAC"/>
</dbReference>
<dbReference type="Pfam" id="PF12729">
    <property type="entry name" value="4HB_MCP_1"/>
    <property type="match status" value="1"/>
</dbReference>
<dbReference type="InterPro" id="IPR013655">
    <property type="entry name" value="PAS_fold_3"/>
</dbReference>
<evidence type="ECO:0000256" key="1">
    <source>
        <dbReference type="ARBA" id="ARBA00004370"/>
    </source>
</evidence>
<feature type="transmembrane region" description="Helical" evidence="6">
    <location>
        <begin position="351"/>
        <end position="372"/>
    </location>
</feature>
<sequence>MRNNQPVSQNEILLTATSLIVSKTDLKGQITYLNKDFIEISGFSEAELIGQPHNIVRHPDMPAEAFADMWRDLKDERPWTGLVKNRCKNGDFYWVLATATPIRENGQVIGYMSVRRQPTRQQVEAAESAYRLFREKRAGGLRIRHGAVVNGGAGLFAGWSLRQKLFAGFATMLLAMVLVAGLGVWGIGQTHQSSVNLNDDGIKPTQALAVIGRLMAENRSQVLLTLQHDPEGRYASLHDHNVEFHTRQIDANIAEISRQWALFTQQISSESQQKLADEFQEARMRYVKEGLLAAKEALLAGRFDEANMITLGKINPTYTAAAAKAELLFQKQAEDAQQLVADGEALYRTELTWIVAILLLALIAGVWIATAITRSITRPINDIIATFQSLANGDFTRNVDISRNDEMGKILQGLQSMQIQQGFNVAEAQRVANDNLRIRIALDCVSSNLRIADDDGVVLYANKGLQSTLRRIEPAMRERQPGFSVDRFVGSNIGDFYADPKAALRSLRELQGTRNTEMEIGGRIFNVVTNPIVNDRGERLGTVGEWLDRTAELNAQRLVADLIHQASAGNLEARLDAESLEGFYKELGSGINSLLGTTASAVNEIADLLSRIAAGDLMHTVDTDYQGTFGRLKTDANQTVLRLRELVGGIQGSAEMINVAAKEIASGNQDLSSRTEEQASSLEETASSMEELTATVKQNAENARQANELAGGAQRVAEQGGEVVGKVVDTMGSIHQASAKIADIIGVIDGIAFQTNILALNAAVEAARAGEQGRGFAVVATEVRNLAQRSAAAAKEIKGLISDSVGRVEAGSKLVNQAGATMTEIMSSIKRVARIVTDIAEASREQSAGIEQVSLAVSQMDEVTQQNAALVEQAAAAAESLEEQAESMARAVSVFKLSAERAPALSAPAVATIEHRTPPREKMRSLPASLDDEWEEF</sequence>
<dbReference type="Pfam" id="PF00015">
    <property type="entry name" value="MCPsignal"/>
    <property type="match status" value="1"/>
</dbReference>
<dbReference type="Pfam" id="PF00672">
    <property type="entry name" value="HAMP"/>
    <property type="match status" value="1"/>
</dbReference>
<evidence type="ECO:0000256" key="4">
    <source>
        <dbReference type="PROSITE-ProRule" id="PRU00284"/>
    </source>
</evidence>
<dbReference type="InterPro" id="IPR051310">
    <property type="entry name" value="MCP_chemotaxis"/>
</dbReference>
<dbReference type="CDD" id="cd00130">
    <property type="entry name" value="PAS"/>
    <property type="match status" value="1"/>
</dbReference>
<dbReference type="CDD" id="cd06225">
    <property type="entry name" value="HAMP"/>
    <property type="match status" value="1"/>
</dbReference>
<dbReference type="SUPFAM" id="SSF55785">
    <property type="entry name" value="PYP-like sensor domain (PAS domain)"/>
    <property type="match status" value="1"/>
</dbReference>
<dbReference type="SMART" id="SM00091">
    <property type="entry name" value="PAS"/>
    <property type="match status" value="2"/>
</dbReference>
<evidence type="ECO:0000259" key="8">
    <source>
        <dbReference type="PROSITE" id="PS50112"/>
    </source>
</evidence>
<dbReference type="SMART" id="SM00304">
    <property type="entry name" value="HAMP"/>
    <property type="match status" value="2"/>
</dbReference>
<evidence type="ECO:0000256" key="5">
    <source>
        <dbReference type="SAM" id="MobiDB-lite"/>
    </source>
</evidence>
<dbReference type="PROSITE" id="PS50111">
    <property type="entry name" value="CHEMOTAXIS_TRANSDUC_2"/>
    <property type="match status" value="1"/>
</dbReference>
<dbReference type="FunFam" id="1.10.287.950:FF:000001">
    <property type="entry name" value="Methyl-accepting chemotaxis sensory transducer"/>
    <property type="match status" value="1"/>
</dbReference>
<evidence type="ECO:0000256" key="2">
    <source>
        <dbReference type="ARBA" id="ARBA00022481"/>
    </source>
</evidence>
<evidence type="ECO:0000256" key="6">
    <source>
        <dbReference type="SAM" id="Phobius"/>
    </source>
</evidence>
<dbReference type="SMART" id="SM00086">
    <property type="entry name" value="PAC"/>
    <property type="match status" value="1"/>
</dbReference>
<dbReference type="CDD" id="cd11386">
    <property type="entry name" value="MCP_signal"/>
    <property type="match status" value="1"/>
</dbReference>
<keyword evidence="4" id="KW-0807">Transducer</keyword>
<dbReference type="NCBIfam" id="TIGR00229">
    <property type="entry name" value="sensory_box"/>
    <property type="match status" value="1"/>
</dbReference>
<dbReference type="PANTHER" id="PTHR43531:SF14">
    <property type="entry name" value="METHYL-ACCEPTING CHEMOTAXIS PROTEIN I-RELATED"/>
    <property type="match status" value="1"/>
</dbReference>
<dbReference type="PROSITE" id="PS50885">
    <property type="entry name" value="HAMP"/>
    <property type="match status" value="2"/>
</dbReference>
<dbReference type="GO" id="GO:0006935">
    <property type="term" value="P:chemotaxis"/>
    <property type="evidence" value="ECO:0007669"/>
    <property type="project" value="UniProtKB-KW"/>
</dbReference>
<dbReference type="Proteomes" id="UP000187526">
    <property type="component" value="Unassembled WGS sequence"/>
</dbReference>
<dbReference type="InterPro" id="IPR035965">
    <property type="entry name" value="PAS-like_dom_sf"/>
</dbReference>
<proteinExistence type="inferred from homology"/>
<evidence type="ECO:0000313" key="11">
    <source>
        <dbReference type="Proteomes" id="UP000187526"/>
    </source>
</evidence>
<dbReference type="Pfam" id="PF08447">
    <property type="entry name" value="PAS_3"/>
    <property type="match status" value="1"/>
</dbReference>
<dbReference type="Pfam" id="PF18947">
    <property type="entry name" value="HAMP_2"/>
    <property type="match status" value="1"/>
</dbReference>
<dbReference type="Gene3D" id="3.30.450.20">
    <property type="entry name" value="PAS domain"/>
    <property type="match status" value="2"/>
</dbReference>
<feature type="region of interest" description="Disordered" evidence="5">
    <location>
        <begin position="667"/>
        <end position="687"/>
    </location>
</feature>
<dbReference type="InterPro" id="IPR004089">
    <property type="entry name" value="MCPsignal_dom"/>
</dbReference>
<dbReference type="Gene3D" id="6.10.340.10">
    <property type="match status" value="1"/>
</dbReference>
<keyword evidence="2" id="KW-0488">Methylation</keyword>